<proteinExistence type="predicted"/>
<dbReference type="AlphaFoldDB" id="Q6IGH3"/>
<evidence type="ECO:0000256" key="1">
    <source>
        <dbReference type="SAM" id="SignalP"/>
    </source>
</evidence>
<feature type="chain" id="PRO_5004274452" evidence="1">
    <location>
        <begin position="19"/>
        <end position="138"/>
    </location>
</feature>
<feature type="signal peptide" evidence="1">
    <location>
        <begin position="1"/>
        <end position="18"/>
    </location>
</feature>
<name>Q6IGH3_DROME</name>
<dbReference type="EMBL" id="BK003793">
    <property type="protein sequence ID" value="DAA02491.1"/>
    <property type="molecule type" value="Genomic_DNA"/>
</dbReference>
<sequence>MVVMVMMAMMMGQQQGKAQTLSCSCSYYWQTTLVRLRFWVEVRPLSARWSGQNVEQEQHEDEVGDESRHGTCLTASAAPSNVCEHGQIFRAFVILLWSKWSVMVVTHSQSSAVQGDLYKTNCSKSAYVFTSFKNWNSY</sequence>
<keyword evidence="1" id="KW-0732">Signal</keyword>
<organism evidence="2">
    <name type="scientific">Drosophila melanogaster</name>
    <name type="common">Fruit fly</name>
    <dbReference type="NCBI Taxonomy" id="7227"/>
    <lineage>
        <taxon>Eukaryota</taxon>
        <taxon>Metazoa</taxon>
        <taxon>Ecdysozoa</taxon>
        <taxon>Arthropoda</taxon>
        <taxon>Hexapoda</taxon>
        <taxon>Insecta</taxon>
        <taxon>Pterygota</taxon>
        <taxon>Neoptera</taxon>
        <taxon>Endopterygota</taxon>
        <taxon>Diptera</taxon>
        <taxon>Brachycera</taxon>
        <taxon>Muscomorpha</taxon>
        <taxon>Ephydroidea</taxon>
        <taxon>Drosophilidae</taxon>
        <taxon>Drosophila</taxon>
        <taxon>Sophophora</taxon>
    </lineage>
</organism>
<accession>Q6IGH3</accession>
<protein>
    <submittedName>
        <fullName evidence="2">HDC06265</fullName>
    </submittedName>
</protein>
<gene>
    <name evidence="2" type="ORF">HDC06265</name>
</gene>
<reference evidence="2" key="1">
    <citation type="journal article" date="2003" name="Genome Biol.">
        <title>An integrated gene annotation and transcriptional profiling approach towards the full gene content of the Drosophila genome.</title>
        <authorList>
            <person name="Hild M."/>
            <person name="Beckmann B."/>
            <person name="Haas S.A."/>
            <person name="Koch B."/>
            <person name="Solovyev V."/>
            <person name="Busold C."/>
            <person name="Fellenberg K."/>
            <person name="Boutros M."/>
            <person name="Vingron M."/>
            <person name="Sauer F."/>
            <person name="Hoheisel J.D."/>
            <person name="Paro R."/>
        </authorList>
    </citation>
    <scope>NUCLEOTIDE SEQUENCE</scope>
</reference>
<evidence type="ECO:0000313" key="2">
    <source>
        <dbReference type="EMBL" id="DAA02491.1"/>
    </source>
</evidence>